<dbReference type="EMBL" id="RAVZ01000234">
    <property type="protein sequence ID" value="RKG80032.1"/>
    <property type="molecule type" value="Genomic_DNA"/>
</dbReference>
<name>A0A3A8I9R1_9BACT</name>
<evidence type="ECO:0000256" key="1">
    <source>
        <dbReference type="SAM" id="Coils"/>
    </source>
</evidence>
<reference evidence="3" key="1">
    <citation type="submission" date="2018-09" db="EMBL/GenBank/DDBJ databases">
        <authorList>
            <person name="Livingstone P.G."/>
            <person name="Whitworth D.E."/>
        </authorList>
    </citation>
    <scope>NUCLEOTIDE SEQUENCE [LARGE SCALE GENOMIC DNA]</scope>
    <source>
        <strain evidence="3">CA054A</strain>
    </source>
</reference>
<sequence length="331" mass="36145">SWGRGHWTSLVVNREAPVAPVRGALHTVPSCLSVALPVLLWSTCLLAAAPHQEVKGEAGEVLRVEVSPEGTSARPIRMGLGLSTTLLFDTDIQQDQVSLEGRAQFVRVSTGNALLVLVPSGELREGETLKLSVPYKDATLPARLVLTLQVQSEAVDRQVEVSRRSRSAESYRQEAEQLRAELERLRHGDARRPALAPDKLEGFRALVLGTGAIKAISVTYELRGLSCQEPCPLRIAQSWAYRGGTRRAFHLELELTGGAPWTIGRAVLFDGKGHEWESLPPWQAAPVTPGSPTRATVEFEMNMGEDPGPYSLRIWDATGTRSSLFTGARFL</sequence>
<keyword evidence="1" id="KW-0175">Coiled coil</keyword>
<proteinExistence type="predicted"/>
<comment type="caution">
    <text evidence="2">The sequence shown here is derived from an EMBL/GenBank/DDBJ whole genome shotgun (WGS) entry which is preliminary data.</text>
</comment>
<dbReference type="AlphaFoldDB" id="A0A3A8I9R1"/>
<accession>A0A3A8I9R1</accession>
<keyword evidence="3" id="KW-1185">Reference proteome</keyword>
<dbReference type="Proteomes" id="UP000268094">
    <property type="component" value="Unassembled WGS sequence"/>
</dbReference>
<protein>
    <submittedName>
        <fullName evidence="2">DUF2381 family protein</fullName>
    </submittedName>
</protein>
<feature type="coiled-coil region" evidence="1">
    <location>
        <begin position="161"/>
        <end position="188"/>
    </location>
</feature>
<organism evidence="2 3">
    <name type="scientific">Corallococcus terminator</name>
    <dbReference type="NCBI Taxonomy" id="2316733"/>
    <lineage>
        <taxon>Bacteria</taxon>
        <taxon>Pseudomonadati</taxon>
        <taxon>Myxococcota</taxon>
        <taxon>Myxococcia</taxon>
        <taxon>Myxococcales</taxon>
        <taxon>Cystobacterineae</taxon>
        <taxon>Myxococcaceae</taxon>
        <taxon>Corallococcus</taxon>
    </lineage>
</organism>
<evidence type="ECO:0000313" key="2">
    <source>
        <dbReference type="EMBL" id="RKG80032.1"/>
    </source>
</evidence>
<dbReference type="InterPro" id="IPR011754">
    <property type="entry name" value="Mxa_paralog_2268"/>
</dbReference>
<evidence type="ECO:0000313" key="3">
    <source>
        <dbReference type="Proteomes" id="UP000268094"/>
    </source>
</evidence>
<feature type="non-terminal residue" evidence="2">
    <location>
        <position position="1"/>
    </location>
</feature>
<dbReference type="NCBIfam" id="TIGR02268">
    <property type="entry name" value="Myxococcus xanthus paralogous family TIGR02268"/>
    <property type="match status" value="1"/>
</dbReference>
<dbReference type="Pfam" id="PF09544">
    <property type="entry name" value="DUF2381"/>
    <property type="match status" value="1"/>
</dbReference>
<gene>
    <name evidence="2" type="ORF">D7V88_28000</name>
</gene>